<reference evidence="2 3" key="1">
    <citation type="submission" date="2018-04" db="EMBL/GenBank/DDBJ databases">
        <title>Genomic Encyclopedia of Type Strains, Phase III (KMG-III): the genomes of soil and plant-associated and newly described type strains.</title>
        <authorList>
            <person name="Whitman W."/>
        </authorList>
    </citation>
    <scope>NUCLEOTIDE SEQUENCE [LARGE SCALE GENOMIC DNA]</scope>
    <source>
        <strain evidence="2 3">KA25</strain>
    </source>
</reference>
<organism evidence="2 3">
    <name type="scientific">Cereibacter azotoformans</name>
    <dbReference type="NCBI Taxonomy" id="43057"/>
    <lineage>
        <taxon>Bacteria</taxon>
        <taxon>Pseudomonadati</taxon>
        <taxon>Pseudomonadota</taxon>
        <taxon>Alphaproteobacteria</taxon>
        <taxon>Rhodobacterales</taxon>
        <taxon>Paracoccaceae</taxon>
        <taxon>Cereibacter</taxon>
    </lineage>
</organism>
<dbReference type="Proteomes" id="UP000244060">
    <property type="component" value="Unassembled WGS sequence"/>
</dbReference>
<evidence type="ECO:0000313" key="3">
    <source>
        <dbReference type="Proteomes" id="UP000244060"/>
    </source>
</evidence>
<dbReference type="Gene3D" id="3.30.200.20">
    <property type="entry name" value="Phosphorylase Kinase, domain 1"/>
    <property type="match status" value="1"/>
</dbReference>
<dbReference type="AlphaFoldDB" id="A0A2T5K2V7"/>
<proteinExistence type="predicted"/>
<gene>
    <name evidence="2" type="ORF">C8J28_11251</name>
</gene>
<dbReference type="EMBL" id="QAOT01000012">
    <property type="protein sequence ID" value="PTR16754.1"/>
    <property type="molecule type" value="Genomic_DNA"/>
</dbReference>
<dbReference type="InterPro" id="IPR002575">
    <property type="entry name" value="Aminoglycoside_PTrfase"/>
</dbReference>
<keyword evidence="3" id="KW-1185">Reference proteome</keyword>
<feature type="domain" description="Aminoglycoside phosphotransferase" evidence="1">
    <location>
        <begin position="30"/>
        <end position="251"/>
    </location>
</feature>
<dbReference type="OrthoDB" id="9809275at2"/>
<dbReference type="Gene3D" id="3.90.1200.10">
    <property type="match status" value="1"/>
</dbReference>
<accession>A0A2T5K2V7</accession>
<comment type="caution">
    <text evidence="2">The sequence shown here is derived from an EMBL/GenBank/DDBJ whole genome shotgun (WGS) entry which is preliminary data.</text>
</comment>
<dbReference type="InterPro" id="IPR011009">
    <property type="entry name" value="Kinase-like_dom_sf"/>
</dbReference>
<dbReference type="RefSeq" id="WP_108221318.1">
    <property type="nucleotide sequence ID" value="NZ_CP090021.1"/>
</dbReference>
<dbReference type="SUPFAM" id="SSF56112">
    <property type="entry name" value="Protein kinase-like (PK-like)"/>
    <property type="match status" value="1"/>
</dbReference>
<name>A0A2T5K2V7_9RHOB</name>
<evidence type="ECO:0000259" key="1">
    <source>
        <dbReference type="Pfam" id="PF01636"/>
    </source>
</evidence>
<sequence length="342" mass="36482">MDDAAPATREALAQAFLARSGWGTALRHHLAGDASDRSYQRLQRGPETAVLMDAPPGRGDDPAAFVAIAAHLRRLGLSAPEVLACDLANGFLLLEDLGDALFARLLSGAGGPAEPALYEAATDVLIHLQRAAPPAGLPDLSAAEWAQAAAMAPDWYARAATGTAPDAARFTTLLEEALRRHADGPRVLILRDYHAENLLWLPGRAGLARVGLLDFQLAQMGQPGYDLVSLVQDARRDVPEAMERAMIRRFAAATGAEPEAFEAAHAVLGAQRALRILGIFARLCLVAGKPGYVALIPRVWGQLWRNLAHPALAPLAAECRALLPEPAPAVLERIRAQCGQMR</sequence>
<protein>
    <recommendedName>
        <fullName evidence="1">Aminoglycoside phosphotransferase domain-containing protein</fullName>
    </recommendedName>
</protein>
<dbReference type="Pfam" id="PF01636">
    <property type="entry name" value="APH"/>
    <property type="match status" value="1"/>
</dbReference>
<evidence type="ECO:0000313" key="2">
    <source>
        <dbReference type="EMBL" id="PTR16754.1"/>
    </source>
</evidence>